<dbReference type="GO" id="GO:0046872">
    <property type="term" value="F:metal ion binding"/>
    <property type="evidence" value="ECO:0007669"/>
    <property type="project" value="UniProtKB-KW"/>
</dbReference>
<dbReference type="AlphaFoldDB" id="A0A097QYY8"/>
<evidence type="ECO:0000256" key="2">
    <source>
        <dbReference type="ARBA" id="ARBA00022723"/>
    </source>
</evidence>
<dbReference type="PANTHER" id="PTHR22726:SF8">
    <property type="entry name" value="METALLOPROTEASE YCAL"/>
    <property type="match status" value="1"/>
</dbReference>
<evidence type="ECO:0000256" key="3">
    <source>
        <dbReference type="ARBA" id="ARBA00022801"/>
    </source>
</evidence>
<evidence type="ECO:0000256" key="5">
    <source>
        <dbReference type="ARBA" id="ARBA00023049"/>
    </source>
</evidence>
<dbReference type="EMBL" id="CP009706">
    <property type="protein sequence ID" value="AIU71693.1"/>
    <property type="molecule type" value="Genomic_DNA"/>
</dbReference>
<feature type="domain" description="Peptidase M48" evidence="7">
    <location>
        <begin position="74"/>
        <end position="245"/>
    </location>
</feature>
<keyword evidence="4 6" id="KW-0862">Zinc</keyword>
<proteinExistence type="inferred from homology"/>
<reference evidence="8 9" key="1">
    <citation type="journal article" date="2014" name="Gut Pathog.">
        <title>Gene clusters of Hafnia alvei strain FB1 important in survival and pathogenesis: a draft genome perspective.</title>
        <authorList>
            <person name="Tan J.Y."/>
            <person name="Yin W.F."/>
            <person name="Chan K.G."/>
        </authorList>
    </citation>
    <scope>NUCLEOTIDE SEQUENCE [LARGE SCALE GENOMIC DNA]</scope>
    <source>
        <strain evidence="8 9">FB1</strain>
    </source>
</reference>
<dbReference type="InterPro" id="IPR051156">
    <property type="entry name" value="Mito/Outer_Membr_Metalloprot"/>
</dbReference>
<gene>
    <name evidence="8" type="ORF">AT03_04290</name>
</gene>
<evidence type="ECO:0000256" key="1">
    <source>
        <dbReference type="ARBA" id="ARBA00022670"/>
    </source>
</evidence>
<evidence type="ECO:0000256" key="6">
    <source>
        <dbReference type="RuleBase" id="RU003983"/>
    </source>
</evidence>
<evidence type="ECO:0000313" key="9">
    <source>
        <dbReference type="Proteomes" id="UP000029986"/>
    </source>
</evidence>
<dbReference type="Gene3D" id="3.30.2010.10">
    <property type="entry name" value="Metalloproteases ('zincins'), catalytic domain"/>
    <property type="match status" value="1"/>
</dbReference>
<evidence type="ECO:0000313" key="8">
    <source>
        <dbReference type="EMBL" id="AIU71693.1"/>
    </source>
</evidence>
<keyword evidence="2" id="KW-0479">Metal-binding</keyword>
<dbReference type="InterPro" id="IPR001915">
    <property type="entry name" value="Peptidase_M48"/>
</dbReference>
<dbReference type="GO" id="GO:0016020">
    <property type="term" value="C:membrane"/>
    <property type="evidence" value="ECO:0007669"/>
    <property type="project" value="TreeGrafter"/>
</dbReference>
<dbReference type="PROSITE" id="PS51257">
    <property type="entry name" value="PROKAR_LIPOPROTEIN"/>
    <property type="match status" value="1"/>
</dbReference>
<dbReference type="Pfam" id="PF01435">
    <property type="entry name" value="Peptidase_M48"/>
    <property type="match status" value="1"/>
</dbReference>
<name>A0A097QYY8_HAFAL</name>
<dbReference type="PANTHER" id="PTHR22726">
    <property type="entry name" value="METALLOENDOPEPTIDASE OMA1"/>
    <property type="match status" value="1"/>
</dbReference>
<dbReference type="MEROPS" id="M48.A03"/>
<dbReference type="OrthoDB" id="9810445at2"/>
<comment type="cofactor">
    <cofactor evidence="6">
        <name>Zn(2+)</name>
        <dbReference type="ChEBI" id="CHEBI:29105"/>
    </cofactor>
    <text evidence="6">Binds 1 zinc ion per subunit.</text>
</comment>
<dbReference type="GO" id="GO:0051603">
    <property type="term" value="P:proteolysis involved in protein catabolic process"/>
    <property type="evidence" value="ECO:0007669"/>
    <property type="project" value="TreeGrafter"/>
</dbReference>
<protein>
    <submittedName>
        <fullName evidence="8">Metalloprotease</fullName>
    </submittedName>
</protein>
<evidence type="ECO:0000259" key="7">
    <source>
        <dbReference type="Pfam" id="PF01435"/>
    </source>
</evidence>
<dbReference type="KEGG" id="hav:AT03_04290"/>
<organism evidence="8 9">
    <name type="scientific">Hafnia alvei FB1</name>
    <dbReference type="NCBI Taxonomy" id="1453496"/>
    <lineage>
        <taxon>Bacteria</taxon>
        <taxon>Pseudomonadati</taxon>
        <taxon>Pseudomonadota</taxon>
        <taxon>Gammaproteobacteria</taxon>
        <taxon>Enterobacterales</taxon>
        <taxon>Hafniaceae</taxon>
        <taxon>Hafnia</taxon>
    </lineage>
</organism>
<sequence>MNIKTLIAIAIASATLTGCENINTQMAAQSGVQAIQAATLSDADARSLANQSCKELDSQSQIASSKSKYTKRLNKIAKAMGNNINGLPVNYKVYMTDDINAFAMANGCIRVYSSLMDMMTDDEIEGVLGHEMGHVALGHSLKAMKVAYGTIAARTAVASTGGVAAELSQTQLADLGEALINSQFSQHQESEADDFSYDFLKKHKLNTLGLATSFEKLAELDGGRKGSMFDSHPPSTERAQHIRDRIAADK</sequence>
<keyword evidence="5 6" id="KW-0482">Metalloprotease</keyword>
<evidence type="ECO:0000256" key="4">
    <source>
        <dbReference type="ARBA" id="ARBA00022833"/>
    </source>
</evidence>
<dbReference type="GO" id="GO:0004222">
    <property type="term" value="F:metalloendopeptidase activity"/>
    <property type="evidence" value="ECO:0007669"/>
    <property type="project" value="InterPro"/>
</dbReference>
<dbReference type="eggNOG" id="COG0501">
    <property type="taxonomic scope" value="Bacteria"/>
</dbReference>
<comment type="similarity">
    <text evidence="6">Belongs to the peptidase M48 family.</text>
</comment>
<dbReference type="Proteomes" id="UP000029986">
    <property type="component" value="Chromosome"/>
</dbReference>
<dbReference type="PATRIC" id="fig|1453496.5.peg.856"/>
<keyword evidence="9" id="KW-1185">Reference proteome</keyword>
<keyword evidence="3 6" id="KW-0378">Hydrolase</keyword>
<dbReference type="CDD" id="cd07334">
    <property type="entry name" value="M48C_loiP_like"/>
    <property type="match status" value="1"/>
</dbReference>
<keyword evidence="1 6" id="KW-0645">Protease</keyword>
<dbReference type="HOGENOM" id="CLU_074068_0_0_6"/>
<accession>A0A097QYY8</accession>